<dbReference type="SUPFAM" id="SSF56634">
    <property type="entry name" value="Heme-dependent catalase-like"/>
    <property type="match status" value="1"/>
</dbReference>
<comment type="cofactor">
    <cofactor evidence="1 10">
        <name>heme</name>
        <dbReference type="ChEBI" id="CHEBI:30413"/>
    </cofactor>
</comment>
<evidence type="ECO:0000313" key="14">
    <source>
        <dbReference type="Proteomes" id="UP001385892"/>
    </source>
</evidence>
<dbReference type="PRINTS" id="PR00067">
    <property type="entry name" value="CATALASE"/>
</dbReference>
<dbReference type="SMART" id="SM01060">
    <property type="entry name" value="Catalase"/>
    <property type="match status" value="1"/>
</dbReference>
<dbReference type="InterPro" id="IPR011614">
    <property type="entry name" value="Catalase_core"/>
</dbReference>
<dbReference type="Pfam" id="PF18011">
    <property type="entry name" value="Catalase_C"/>
    <property type="match status" value="1"/>
</dbReference>
<organism evidence="13 14">
    <name type="scientific">Variovorax rhizosphaerae</name>
    <dbReference type="NCBI Taxonomy" id="1836200"/>
    <lineage>
        <taxon>Bacteria</taxon>
        <taxon>Pseudomonadati</taxon>
        <taxon>Pseudomonadota</taxon>
        <taxon>Betaproteobacteria</taxon>
        <taxon>Burkholderiales</taxon>
        <taxon>Comamonadaceae</taxon>
        <taxon>Variovorax</taxon>
    </lineage>
</organism>
<feature type="compositionally biased region" description="Polar residues" evidence="11">
    <location>
        <begin position="12"/>
        <end position="25"/>
    </location>
</feature>
<keyword evidence="5 10" id="KW-0349">Heme</keyword>
<dbReference type="PANTHER" id="PTHR42821">
    <property type="entry name" value="CATALASE"/>
    <property type="match status" value="1"/>
</dbReference>
<dbReference type="Gene3D" id="3.40.50.880">
    <property type="match status" value="1"/>
</dbReference>
<evidence type="ECO:0000259" key="12">
    <source>
        <dbReference type="SMART" id="SM01060"/>
    </source>
</evidence>
<feature type="domain" description="Catalase core" evidence="12">
    <location>
        <begin position="126"/>
        <end position="514"/>
    </location>
</feature>
<name>A0ABU8WVK5_9BURK</name>
<comment type="caution">
    <text evidence="13">The sequence shown here is derived from an EMBL/GenBank/DDBJ whole genome shotgun (WGS) entry which is preliminary data.</text>
</comment>
<keyword evidence="4 10" id="KW-0575">Peroxidase</keyword>
<keyword evidence="8 10" id="KW-0408">Iron</keyword>
<feature type="compositionally biased region" description="Low complexity" evidence="11">
    <location>
        <begin position="26"/>
        <end position="41"/>
    </location>
</feature>
<dbReference type="CDD" id="cd03132">
    <property type="entry name" value="GATase1_catalase"/>
    <property type="match status" value="1"/>
</dbReference>
<dbReference type="Proteomes" id="UP001385892">
    <property type="component" value="Unassembled WGS sequence"/>
</dbReference>
<dbReference type="InterPro" id="IPR024712">
    <property type="entry name" value="Catalase_clade2"/>
</dbReference>
<dbReference type="InterPro" id="IPR010582">
    <property type="entry name" value="Catalase_immune_responsive"/>
</dbReference>
<dbReference type="InterPro" id="IPR018028">
    <property type="entry name" value="Catalase"/>
</dbReference>
<feature type="region of interest" description="Disordered" evidence="11">
    <location>
        <begin position="57"/>
        <end position="90"/>
    </location>
</feature>
<reference evidence="13 14" key="1">
    <citation type="submission" date="2024-03" db="EMBL/GenBank/DDBJ databases">
        <title>Novel species of the genus Variovorax.</title>
        <authorList>
            <person name="Liu Q."/>
            <person name="Xin Y.-H."/>
        </authorList>
    </citation>
    <scope>NUCLEOTIDE SEQUENCE [LARGE SCALE GENOMIC DNA]</scope>
    <source>
        <strain evidence="13 14">KACC 18900</strain>
    </source>
</reference>
<accession>A0ABU8WVK5</accession>
<dbReference type="Pfam" id="PF00199">
    <property type="entry name" value="Catalase"/>
    <property type="match status" value="1"/>
</dbReference>
<keyword evidence="7 10" id="KW-0560">Oxidoreductase</keyword>
<dbReference type="Gene3D" id="2.40.180.10">
    <property type="entry name" value="Catalase core domain"/>
    <property type="match status" value="1"/>
</dbReference>
<evidence type="ECO:0000256" key="2">
    <source>
        <dbReference type="ARBA" id="ARBA00002974"/>
    </source>
</evidence>
<dbReference type="InterPro" id="IPR024708">
    <property type="entry name" value="Catalase_AS"/>
</dbReference>
<evidence type="ECO:0000256" key="6">
    <source>
        <dbReference type="ARBA" id="ARBA00022723"/>
    </source>
</evidence>
<dbReference type="Gene3D" id="1.20.1370.20">
    <property type="match status" value="1"/>
</dbReference>
<dbReference type="PANTHER" id="PTHR42821:SF1">
    <property type="entry name" value="CATALASE-B"/>
    <property type="match status" value="1"/>
</dbReference>
<proteinExistence type="inferred from homology"/>
<evidence type="ECO:0000256" key="10">
    <source>
        <dbReference type="PIRNR" id="PIRNR038927"/>
    </source>
</evidence>
<evidence type="ECO:0000256" key="8">
    <source>
        <dbReference type="ARBA" id="ARBA00023004"/>
    </source>
</evidence>
<dbReference type="SUPFAM" id="SSF52317">
    <property type="entry name" value="Class I glutamine amidotransferase-like"/>
    <property type="match status" value="1"/>
</dbReference>
<keyword evidence="9 10" id="KW-0376">Hydrogen peroxide</keyword>
<dbReference type="InterPro" id="IPR020835">
    <property type="entry name" value="Catalase_sf"/>
</dbReference>
<evidence type="ECO:0000313" key="13">
    <source>
        <dbReference type="EMBL" id="MEJ8851565.1"/>
    </source>
</evidence>
<sequence length="802" mass="85571">MSPSKPAPPSGPQTAASSAARNTDSAAAQAPPGQPADALALKAAQTQALVASMPANANKPLEHGHDNALNPPVGLTSEPASPAATGSTLSEEIPSYKTGSMAAPGINATIESLDRVRVDSSGQRLTTNQGVPISDNQNSLKAGLRGPALLEDFVLREKLTHFDHERIPERIVHARGSAAHGYFECYDAIPQLTKAAPFKEAGKITPVFVRFSTVAGERGSKDTARDVRGFAVKFYTDEGNWDLVGNNIPVFFIQDAMKFPDLVHAVKPEPHHGMPQAGSAHDTFWDFVGLMPESTHMLMWAMSDRAIPRSYRMMQGFGVHTYRLVNAAGESVFVKFHWNPVLGTHSLVWDEAVKISGADPDFHRRDLWEAIEAGAFPEWELAVQVFTEEQAEAFSFDVLDATKIVPEELVPLKPIGRMVLNRNPDNFFAETEQVAFCTAHVVPGIDFSNDPLLAGRIHSYVDTQITRLGGPNFHELPINAPIAQVHNNQRDGMHRQAIHRGRVAYEPNSLGGGCPFQAGAQAGFVTFPQKVEQDKVRGKPEKFADHYTQATLFFESQTPSEQAHIAAAFRFELSKCTVPAVRERMVASLVNASRALAKQVADGLGMALPAALPKALETPVKPEVTQSPNLSLTARPGDGSIATRKVAVLVANGVDGAAIAALQAALLAAGAVGRLVGPRIGAFTTASGETMQADASMENEPGFLFDGLVLPDGDAGVAVLAADGHTGEFIKDQYRHCKTILALGAGGSLLADNKVPDTLPSGEADPGLVFGDGEDAGPAIDAFLAALGKHRHPERETDPPSI</sequence>
<dbReference type="PIRSF" id="PIRSF038927">
    <property type="entry name" value="Catalase_clade2"/>
    <property type="match status" value="1"/>
</dbReference>
<gene>
    <name evidence="13" type="ORF">WKW82_33345</name>
</gene>
<keyword evidence="6 10" id="KW-0479">Metal-binding</keyword>
<dbReference type="PROSITE" id="PS00438">
    <property type="entry name" value="CATALASE_2"/>
    <property type="match status" value="1"/>
</dbReference>
<comment type="function">
    <text evidence="2 10">Decomposes hydrogen peroxide into water and oxygen; serves to protect cells from the toxic effects of hydrogen peroxide.</text>
</comment>
<feature type="compositionally biased region" description="Pro residues" evidence="11">
    <location>
        <begin position="1"/>
        <end position="11"/>
    </location>
</feature>
<evidence type="ECO:0000256" key="9">
    <source>
        <dbReference type="ARBA" id="ARBA00023324"/>
    </source>
</evidence>
<dbReference type="InterPro" id="IPR029062">
    <property type="entry name" value="Class_I_gatase-like"/>
</dbReference>
<evidence type="ECO:0000256" key="11">
    <source>
        <dbReference type="SAM" id="MobiDB-lite"/>
    </source>
</evidence>
<dbReference type="RefSeq" id="WP_340347242.1">
    <property type="nucleotide sequence ID" value="NZ_JBBKZT010000024.1"/>
</dbReference>
<comment type="catalytic activity">
    <reaction evidence="10">
        <text>2 H2O2 = O2 + 2 H2O</text>
        <dbReference type="Rhea" id="RHEA:20309"/>
        <dbReference type="ChEBI" id="CHEBI:15377"/>
        <dbReference type="ChEBI" id="CHEBI:15379"/>
        <dbReference type="ChEBI" id="CHEBI:16240"/>
        <dbReference type="EC" id="1.11.1.6"/>
    </reaction>
</comment>
<evidence type="ECO:0000256" key="4">
    <source>
        <dbReference type="ARBA" id="ARBA00022559"/>
    </source>
</evidence>
<dbReference type="PROSITE" id="PS51402">
    <property type="entry name" value="CATALASE_3"/>
    <property type="match status" value="1"/>
</dbReference>
<dbReference type="GO" id="GO:0004096">
    <property type="term" value="F:catalase activity"/>
    <property type="evidence" value="ECO:0007669"/>
    <property type="project" value="UniProtKB-EC"/>
</dbReference>
<dbReference type="InterPro" id="IPR043156">
    <property type="entry name" value="Catalase_clade2_helical"/>
</dbReference>
<dbReference type="Pfam" id="PF06628">
    <property type="entry name" value="Catalase-rel"/>
    <property type="match status" value="1"/>
</dbReference>
<feature type="region of interest" description="Disordered" evidence="11">
    <location>
        <begin position="1"/>
        <end position="41"/>
    </location>
</feature>
<evidence type="ECO:0000256" key="1">
    <source>
        <dbReference type="ARBA" id="ARBA00001971"/>
    </source>
</evidence>
<evidence type="ECO:0000256" key="7">
    <source>
        <dbReference type="ARBA" id="ARBA00023002"/>
    </source>
</evidence>
<comment type="similarity">
    <text evidence="10">Belongs to the catalase family.</text>
</comment>
<evidence type="ECO:0000256" key="3">
    <source>
        <dbReference type="ARBA" id="ARBA00012314"/>
    </source>
</evidence>
<dbReference type="EMBL" id="JBBKZT010000024">
    <property type="protein sequence ID" value="MEJ8851565.1"/>
    <property type="molecule type" value="Genomic_DNA"/>
</dbReference>
<protein>
    <recommendedName>
        <fullName evidence="3 10">Catalase</fullName>
        <ecNumber evidence="3 10">1.11.1.6</ecNumber>
    </recommendedName>
</protein>
<evidence type="ECO:0000256" key="5">
    <source>
        <dbReference type="ARBA" id="ARBA00022617"/>
    </source>
</evidence>
<dbReference type="EC" id="1.11.1.6" evidence="3 10"/>
<keyword evidence="14" id="KW-1185">Reference proteome</keyword>
<dbReference type="InterPro" id="IPR041399">
    <property type="entry name" value="Catalase_large_C"/>
</dbReference>